<dbReference type="InterPro" id="IPR023996">
    <property type="entry name" value="TonB-dep_OMP_SusC/RagA"/>
</dbReference>
<keyword evidence="3 11" id="KW-1134">Transmembrane beta strand</keyword>
<dbReference type="Pfam" id="PF07715">
    <property type="entry name" value="Plug"/>
    <property type="match status" value="1"/>
</dbReference>
<evidence type="ECO:0000256" key="1">
    <source>
        <dbReference type="ARBA" id="ARBA00004571"/>
    </source>
</evidence>
<evidence type="ECO:0000256" key="3">
    <source>
        <dbReference type="ARBA" id="ARBA00022452"/>
    </source>
</evidence>
<accession>A0AA41YB16</accession>
<evidence type="ECO:0000256" key="2">
    <source>
        <dbReference type="ARBA" id="ARBA00022448"/>
    </source>
</evidence>
<dbReference type="NCBIfam" id="TIGR04056">
    <property type="entry name" value="OMP_RagA_SusC"/>
    <property type="match status" value="1"/>
</dbReference>
<dbReference type="InterPro" id="IPR000531">
    <property type="entry name" value="Beta-barrel_TonB"/>
</dbReference>
<keyword evidence="7" id="KW-0406">Ion transport</keyword>
<evidence type="ECO:0000259" key="14">
    <source>
        <dbReference type="Pfam" id="PF07715"/>
    </source>
</evidence>
<dbReference type="InterPro" id="IPR036942">
    <property type="entry name" value="Beta-barrel_TonB_sf"/>
</dbReference>
<evidence type="ECO:0000256" key="5">
    <source>
        <dbReference type="ARBA" id="ARBA00022692"/>
    </source>
</evidence>
<dbReference type="Pfam" id="PF00593">
    <property type="entry name" value="TonB_dep_Rec_b-barrel"/>
    <property type="match status" value="1"/>
</dbReference>
<dbReference type="PANTHER" id="PTHR32552">
    <property type="entry name" value="FERRICHROME IRON RECEPTOR-RELATED"/>
    <property type="match status" value="1"/>
</dbReference>
<evidence type="ECO:0000313" key="15">
    <source>
        <dbReference type="EMBL" id="MCW0482828.1"/>
    </source>
</evidence>
<dbReference type="AlphaFoldDB" id="A0AA41YB16"/>
<dbReference type="GO" id="GO:0009279">
    <property type="term" value="C:cell outer membrane"/>
    <property type="evidence" value="ECO:0007669"/>
    <property type="project" value="UniProtKB-SubCell"/>
</dbReference>
<evidence type="ECO:0000256" key="12">
    <source>
        <dbReference type="RuleBase" id="RU003357"/>
    </source>
</evidence>
<dbReference type="InterPro" id="IPR012910">
    <property type="entry name" value="Plug_dom"/>
</dbReference>
<gene>
    <name evidence="15" type="ORF">N2K84_08825</name>
</gene>
<proteinExistence type="inferred from homology"/>
<feature type="domain" description="TonB-dependent receptor-like beta-barrel" evidence="13">
    <location>
        <begin position="572"/>
        <end position="1014"/>
    </location>
</feature>
<dbReference type="EMBL" id="JAPAAF010000009">
    <property type="protein sequence ID" value="MCW0482828.1"/>
    <property type="molecule type" value="Genomic_DNA"/>
</dbReference>
<keyword evidence="4" id="KW-0410">Iron transport</keyword>
<dbReference type="Gene3D" id="2.60.40.1120">
    <property type="entry name" value="Carboxypeptidase-like, regulatory domain"/>
    <property type="match status" value="1"/>
</dbReference>
<feature type="domain" description="TonB-dependent receptor plug" evidence="14">
    <location>
        <begin position="229"/>
        <end position="357"/>
    </location>
</feature>
<evidence type="ECO:0000256" key="8">
    <source>
        <dbReference type="ARBA" id="ARBA00023077"/>
    </source>
</evidence>
<keyword evidence="8 12" id="KW-0798">TonB box</keyword>
<dbReference type="NCBIfam" id="TIGR04057">
    <property type="entry name" value="SusC_RagA_signa"/>
    <property type="match status" value="1"/>
</dbReference>
<evidence type="ECO:0000256" key="10">
    <source>
        <dbReference type="ARBA" id="ARBA00023237"/>
    </source>
</evidence>
<dbReference type="Gene3D" id="2.170.130.10">
    <property type="entry name" value="TonB-dependent receptor, plug domain"/>
    <property type="match status" value="1"/>
</dbReference>
<dbReference type="SUPFAM" id="SSF49464">
    <property type="entry name" value="Carboxypeptidase regulatory domain-like"/>
    <property type="match status" value="1"/>
</dbReference>
<sequence length="1213" mass="135011">MKVKLLKQFMFASKQMFYIFLLQLITLQLVNAHQTKSQSIDQVKISIGLEEAGLEEIFSTIEAQTDFVFVFDAHILDAGQKSSLDFKNRPVVDILKEVANDYNLNFRQIDNTIFVKEGESALQIKETVGIQQPTRQITGKVTDEEGGALPGVSVIIRGSTRGTITDIDGTFSLEVPNNEQTLVFSFIGMKQQEVNIAGLHRIDVILQEENLAINEVVVTALGLTRAEKSLGYSVSKLNNEDISQTTSTNWLNGLSGKVAGLVFDQAGTGPGGSMRVTLRGDQSLNYDNNEALFVVDGVPINSGTTATATGTNYANADSPVDYGNGASDINPEDIESVSVLKGPAATALYGSRAANGAIIITTKSGRTDKGLGVSVHSTVSLEQAGYWPDFQTEYGAGNGYSKPYSFWTLTADQTPDGVAVSRNYSRYAFGEKFNPNEKRYLYASKNWETNEYTPLPWQYADNWYTGIFRTGVTWDNTVTISGNSGKGTSVRLSVTDSRNDWILPNTGFTKQNIALTLSQEVNPNIKIQSKVNYYRKDSDNMPMSGYDESSVMYQLVWGQNVNDINKAWKAEYENGRFNRENYDAAGTNGQSLVFPSNNTYNPYRTLYEELNKQDKDRVFGNIGVKFTLAKGLTFDVRSGLDLNVEFRTQQKPKLASDNIYGFYREQTIRQYEINNDFLLQYEQKALDKRLGMTFAFGGNNMNYKSGVNTISLERLDVDNFYSVSNPASGFLPTIKATRKVKEVNSLYGFAQFSWNDTYFLDITGRNDWSSTLSSQNNSYFYPSVSASILLNKMMGLSASSRAINLLKLRASWANVGNDTSPYALDQYYSTTYYSGSYKLQTTLPDPNIKPENVESTELGLEGRFFNNRINLDLTAYNTSTTDQIVNSTTDRMSGASAMKINVGEIRNRGIEVAAGFVPFRNRNGFNWSFNVNWSRNWNKLVSLSNDWDPSQPLQTNVGTTIGGRTYIYSYVGESMHVIYGKDYQRAPKGSTYIDDNGKTQDASGMALVDPATGYPILDSSPETRIGNVNPDWRAGMTQTFAYKNLSLNLTFSAQWGGNTFSVTNFALSYQGKLKNSLEGRYDGLVHPGVNAIDDGSGNITYQANETITKDIITYYNKYVWVRDNTRNNTFDTSFLKLKEVRLNYSLPADLCKKTGFLQGASLSVFATNVFTWTDFPQFDPETGALNGSSIYRGIETMSMPLTRTYGISTKLTF</sequence>
<dbReference type="InterPro" id="IPR023997">
    <property type="entry name" value="TonB-dep_OMP_SusC/RagA_CS"/>
</dbReference>
<evidence type="ECO:0000256" key="11">
    <source>
        <dbReference type="PROSITE-ProRule" id="PRU01360"/>
    </source>
</evidence>
<dbReference type="GO" id="GO:0006826">
    <property type="term" value="P:iron ion transport"/>
    <property type="evidence" value="ECO:0007669"/>
    <property type="project" value="UniProtKB-KW"/>
</dbReference>
<dbReference type="SUPFAM" id="SSF56935">
    <property type="entry name" value="Porins"/>
    <property type="match status" value="1"/>
</dbReference>
<evidence type="ECO:0000256" key="9">
    <source>
        <dbReference type="ARBA" id="ARBA00023136"/>
    </source>
</evidence>
<dbReference type="InterPro" id="IPR037066">
    <property type="entry name" value="Plug_dom_sf"/>
</dbReference>
<comment type="subcellular location">
    <subcellularLocation>
        <location evidence="1 11">Cell outer membrane</location>
        <topology evidence="1 11">Multi-pass membrane protein</topology>
    </subcellularLocation>
</comment>
<keyword evidence="5 11" id="KW-0812">Transmembrane</keyword>
<evidence type="ECO:0000256" key="6">
    <source>
        <dbReference type="ARBA" id="ARBA00023004"/>
    </source>
</evidence>
<dbReference type="Proteomes" id="UP001163821">
    <property type="component" value="Unassembled WGS sequence"/>
</dbReference>
<keyword evidence="16" id="KW-1185">Reference proteome</keyword>
<dbReference type="PROSITE" id="PS52016">
    <property type="entry name" value="TONB_DEPENDENT_REC_3"/>
    <property type="match status" value="1"/>
</dbReference>
<keyword evidence="2 11" id="KW-0813">Transport</keyword>
<keyword evidence="9 11" id="KW-0472">Membrane</keyword>
<name>A0AA41YB16_9BACT</name>
<dbReference type="InterPro" id="IPR039426">
    <property type="entry name" value="TonB-dep_rcpt-like"/>
</dbReference>
<evidence type="ECO:0000256" key="4">
    <source>
        <dbReference type="ARBA" id="ARBA00022496"/>
    </source>
</evidence>
<dbReference type="InterPro" id="IPR008969">
    <property type="entry name" value="CarboxyPept-like_regulatory"/>
</dbReference>
<evidence type="ECO:0000259" key="13">
    <source>
        <dbReference type="Pfam" id="PF00593"/>
    </source>
</evidence>
<keyword evidence="10 11" id="KW-0998">Cell outer membrane</keyword>
<dbReference type="RefSeq" id="WP_282591431.1">
    <property type="nucleotide sequence ID" value="NZ_JAPAAF010000009.1"/>
</dbReference>
<dbReference type="FunFam" id="2.60.40.1120:FF:000003">
    <property type="entry name" value="Outer membrane protein Omp121"/>
    <property type="match status" value="1"/>
</dbReference>
<comment type="similarity">
    <text evidence="11 12">Belongs to the TonB-dependent receptor family.</text>
</comment>
<reference evidence="15" key="1">
    <citation type="submission" date="2022-10" db="EMBL/GenBank/DDBJ databases">
        <title>Gaoshiqiia sediminis gen. nov., sp. nov., isolated from coastal sediment.</title>
        <authorList>
            <person name="Yu W.X."/>
            <person name="Mu D.S."/>
            <person name="Du J.Z."/>
            <person name="Liang Y.Q."/>
        </authorList>
    </citation>
    <scope>NUCLEOTIDE SEQUENCE</scope>
    <source>
        <strain evidence="15">A06</strain>
    </source>
</reference>
<evidence type="ECO:0000256" key="7">
    <source>
        <dbReference type="ARBA" id="ARBA00023065"/>
    </source>
</evidence>
<dbReference type="PANTHER" id="PTHR32552:SF81">
    <property type="entry name" value="TONB-DEPENDENT OUTER MEMBRANE RECEPTOR"/>
    <property type="match status" value="1"/>
</dbReference>
<protein>
    <submittedName>
        <fullName evidence="15">SusC/RagA family TonB-linked outer membrane protein</fullName>
    </submittedName>
</protein>
<dbReference type="Gene3D" id="2.40.170.20">
    <property type="entry name" value="TonB-dependent receptor, beta-barrel domain"/>
    <property type="match status" value="1"/>
</dbReference>
<organism evidence="15 16">
    <name type="scientific">Gaoshiqia sediminis</name>
    <dbReference type="NCBI Taxonomy" id="2986998"/>
    <lineage>
        <taxon>Bacteria</taxon>
        <taxon>Pseudomonadati</taxon>
        <taxon>Bacteroidota</taxon>
        <taxon>Bacteroidia</taxon>
        <taxon>Marinilabiliales</taxon>
        <taxon>Prolixibacteraceae</taxon>
        <taxon>Gaoshiqia</taxon>
    </lineage>
</organism>
<comment type="caution">
    <text evidence="15">The sequence shown here is derived from an EMBL/GenBank/DDBJ whole genome shotgun (WGS) entry which is preliminary data.</text>
</comment>
<dbReference type="Pfam" id="PF13715">
    <property type="entry name" value="CarbopepD_reg_2"/>
    <property type="match status" value="1"/>
</dbReference>
<evidence type="ECO:0000313" key="16">
    <source>
        <dbReference type="Proteomes" id="UP001163821"/>
    </source>
</evidence>
<keyword evidence="6" id="KW-0408">Iron</keyword>